<dbReference type="InterPro" id="IPR027417">
    <property type="entry name" value="P-loop_NTPase"/>
</dbReference>
<evidence type="ECO:0000256" key="1">
    <source>
        <dbReference type="ARBA" id="ARBA00005417"/>
    </source>
</evidence>
<name>A0A5K7YZL6_9BACT</name>
<keyword evidence="5 7" id="KW-0067">ATP-binding</keyword>
<dbReference type="PANTHER" id="PTHR42711">
    <property type="entry name" value="ABC TRANSPORTER ATP-BINDING PROTEIN"/>
    <property type="match status" value="1"/>
</dbReference>
<keyword evidence="4" id="KW-0547">Nucleotide-binding</keyword>
<gene>
    <name evidence="7" type="ORF">DSCW_07900</name>
</gene>
<evidence type="ECO:0000256" key="3">
    <source>
        <dbReference type="ARBA" id="ARBA00022458"/>
    </source>
</evidence>
<dbReference type="PROSITE" id="PS50893">
    <property type="entry name" value="ABC_TRANSPORTER_2"/>
    <property type="match status" value="1"/>
</dbReference>
<dbReference type="AlphaFoldDB" id="A0A5K7YZL6"/>
<dbReference type="InterPro" id="IPR017871">
    <property type="entry name" value="ABC_transporter-like_CS"/>
</dbReference>
<keyword evidence="8" id="KW-1185">Reference proteome</keyword>
<dbReference type="GO" id="GO:0005524">
    <property type="term" value="F:ATP binding"/>
    <property type="evidence" value="ECO:0007669"/>
    <property type="project" value="UniProtKB-KW"/>
</dbReference>
<dbReference type="InterPro" id="IPR050763">
    <property type="entry name" value="ABC_transporter_ATP-binding"/>
</dbReference>
<dbReference type="SMART" id="SM00382">
    <property type="entry name" value="AAA"/>
    <property type="match status" value="1"/>
</dbReference>
<keyword evidence="3" id="KW-0536">Nodulation</keyword>
<evidence type="ECO:0000313" key="7">
    <source>
        <dbReference type="EMBL" id="BBO73373.1"/>
    </source>
</evidence>
<dbReference type="KEGG" id="dwd:DSCW_07900"/>
<reference evidence="7 8" key="1">
    <citation type="submission" date="2019-11" db="EMBL/GenBank/DDBJ databases">
        <title>Comparative genomics of hydrocarbon-degrading Desulfosarcina strains.</title>
        <authorList>
            <person name="Watanabe M."/>
            <person name="Kojima H."/>
            <person name="Fukui M."/>
        </authorList>
    </citation>
    <scope>NUCLEOTIDE SEQUENCE [LARGE SCALE GENOMIC DNA]</scope>
    <source>
        <strain evidence="7 8">PP31</strain>
    </source>
</reference>
<dbReference type="Gene3D" id="3.40.50.300">
    <property type="entry name" value="P-loop containing nucleotide triphosphate hydrolases"/>
    <property type="match status" value="1"/>
</dbReference>
<evidence type="ECO:0000256" key="2">
    <source>
        <dbReference type="ARBA" id="ARBA00022448"/>
    </source>
</evidence>
<dbReference type="Pfam" id="PF00005">
    <property type="entry name" value="ABC_tran"/>
    <property type="match status" value="1"/>
</dbReference>
<dbReference type="GO" id="GO:0016887">
    <property type="term" value="F:ATP hydrolysis activity"/>
    <property type="evidence" value="ECO:0007669"/>
    <property type="project" value="InterPro"/>
</dbReference>
<organism evidence="7 8">
    <name type="scientific">Desulfosarcina widdelii</name>
    <dbReference type="NCBI Taxonomy" id="947919"/>
    <lineage>
        <taxon>Bacteria</taxon>
        <taxon>Pseudomonadati</taxon>
        <taxon>Thermodesulfobacteriota</taxon>
        <taxon>Desulfobacteria</taxon>
        <taxon>Desulfobacterales</taxon>
        <taxon>Desulfosarcinaceae</taxon>
        <taxon>Desulfosarcina</taxon>
    </lineage>
</organism>
<dbReference type="PANTHER" id="PTHR42711:SF5">
    <property type="entry name" value="ABC TRANSPORTER ATP-BINDING PROTEIN NATA"/>
    <property type="match status" value="1"/>
</dbReference>
<evidence type="ECO:0000313" key="8">
    <source>
        <dbReference type="Proteomes" id="UP000427769"/>
    </source>
</evidence>
<accession>A0A5K7YZL6</accession>
<dbReference type="RefSeq" id="WP_231715665.1">
    <property type="nucleotide sequence ID" value="NZ_AP021875.1"/>
</dbReference>
<proteinExistence type="inferred from homology"/>
<dbReference type="SUPFAM" id="SSF52540">
    <property type="entry name" value="P-loop containing nucleoside triphosphate hydrolases"/>
    <property type="match status" value="1"/>
</dbReference>
<comment type="similarity">
    <text evidence="1">Belongs to the ABC transporter superfamily.</text>
</comment>
<dbReference type="PROSITE" id="PS00211">
    <property type="entry name" value="ABC_TRANSPORTER_1"/>
    <property type="match status" value="1"/>
</dbReference>
<evidence type="ECO:0000256" key="5">
    <source>
        <dbReference type="ARBA" id="ARBA00022840"/>
    </source>
</evidence>
<dbReference type="Proteomes" id="UP000427769">
    <property type="component" value="Chromosome"/>
</dbReference>
<protein>
    <submittedName>
        <fullName evidence="7">ABC transporter ATP-binding protein</fullName>
    </submittedName>
</protein>
<keyword evidence="2" id="KW-0813">Transport</keyword>
<dbReference type="EMBL" id="AP021875">
    <property type="protein sequence ID" value="BBO73373.1"/>
    <property type="molecule type" value="Genomic_DNA"/>
</dbReference>
<sequence length="304" mass="34040">MNRSPDTMSSDDALIEAIRIEKRYRQVRAVDGVSLAIGRGSCFGLLGPNGAGKTTLIEIIEDIIAPTAGTVLYKGRPRSFQFRQEVGIMFQQTALLSFLTVAETLETFGRLYDSTDDVETLIRTCHLEDVKDRPNDKISGGQKQRLLLALALLNRPELVFLDEPSTGLDPQARHNLWNIIRRVKEQGKTIVLTTHYMEEAEKLCDDIAIMDKGKVIARGAPEKLIHEHCRRATLAVPKDRIGANRHKFSGFSRERGDKILFRTEDVNGFIQKLLAEGVDLSGVNLTTPNLEDVFLKLTGRSLRE</sequence>
<feature type="domain" description="ABC transporter" evidence="6">
    <location>
        <begin position="15"/>
        <end position="237"/>
    </location>
</feature>
<evidence type="ECO:0000259" key="6">
    <source>
        <dbReference type="PROSITE" id="PS50893"/>
    </source>
</evidence>
<dbReference type="InterPro" id="IPR003593">
    <property type="entry name" value="AAA+_ATPase"/>
</dbReference>
<evidence type="ECO:0000256" key="4">
    <source>
        <dbReference type="ARBA" id="ARBA00022741"/>
    </source>
</evidence>
<dbReference type="InterPro" id="IPR003439">
    <property type="entry name" value="ABC_transporter-like_ATP-bd"/>
</dbReference>